<protein>
    <recommendedName>
        <fullName evidence="8">Major facilitator superfamily (MFS) profile domain-containing protein</fullName>
    </recommendedName>
</protein>
<feature type="transmembrane region" description="Helical" evidence="7">
    <location>
        <begin position="156"/>
        <end position="177"/>
    </location>
</feature>
<reference evidence="10" key="1">
    <citation type="submission" date="2015-05" db="EMBL/GenBank/DDBJ databases">
        <authorList>
            <person name="Wang D.B."/>
            <person name="Wang M."/>
        </authorList>
    </citation>
    <scope>NUCLEOTIDE SEQUENCE</scope>
    <source>
        <strain evidence="10">36-1</strain>
    </source>
</reference>
<dbReference type="EMBL" id="JAWRVI010000066">
    <property type="protein sequence ID" value="KAK4082077.1"/>
    <property type="molecule type" value="Genomic_DNA"/>
</dbReference>
<organism evidence="10 11">
    <name type="scientific">Purpureocillium lilacinum</name>
    <name type="common">Paecilomyces lilacinus</name>
    <dbReference type="NCBI Taxonomy" id="33203"/>
    <lineage>
        <taxon>Eukaryota</taxon>
        <taxon>Fungi</taxon>
        <taxon>Dikarya</taxon>
        <taxon>Ascomycota</taxon>
        <taxon>Pezizomycotina</taxon>
        <taxon>Sordariomycetes</taxon>
        <taxon>Hypocreomycetidae</taxon>
        <taxon>Hypocreales</taxon>
        <taxon>Ophiocordycipitaceae</taxon>
        <taxon>Purpureocillium</taxon>
    </lineage>
</organism>
<evidence type="ECO:0000256" key="2">
    <source>
        <dbReference type="ARBA" id="ARBA00022448"/>
    </source>
</evidence>
<reference evidence="10 11" key="2">
    <citation type="journal article" date="2016" name="Front. Microbiol.">
        <title>Genome and transcriptome sequences reveal the specific parasitism of the nematophagous Purpureocillium lilacinum 36-1.</title>
        <authorList>
            <person name="Xie J."/>
            <person name="Li S."/>
            <person name="Mo C."/>
            <person name="Xiao X."/>
            <person name="Peng D."/>
            <person name="Wang G."/>
            <person name="Xiao Y."/>
        </authorList>
    </citation>
    <scope>NUCLEOTIDE SEQUENCE [LARGE SCALE GENOMIC DNA]</scope>
    <source>
        <strain evidence="10 11">36-1</strain>
    </source>
</reference>
<feature type="transmembrane region" description="Helical" evidence="7">
    <location>
        <begin position="447"/>
        <end position="466"/>
    </location>
</feature>
<dbReference type="Proteomes" id="UP001287286">
    <property type="component" value="Unassembled WGS sequence"/>
</dbReference>
<dbReference type="PROSITE" id="PS50850">
    <property type="entry name" value="MFS"/>
    <property type="match status" value="1"/>
</dbReference>
<evidence type="ECO:0000313" key="10">
    <source>
        <dbReference type="EMBL" id="PWI65688.1"/>
    </source>
</evidence>
<evidence type="ECO:0000256" key="3">
    <source>
        <dbReference type="ARBA" id="ARBA00022692"/>
    </source>
</evidence>
<comment type="caution">
    <text evidence="10">The sequence shown here is derived from an EMBL/GenBank/DDBJ whole genome shotgun (WGS) entry which is preliminary data.</text>
</comment>
<feature type="transmembrane region" description="Helical" evidence="7">
    <location>
        <begin position="186"/>
        <end position="207"/>
    </location>
</feature>
<evidence type="ECO:0000313" key="11">
    <source>
        <dbReference type="Proteomes" id="UP000245956"/>
    </source>
</evidence>
<feature type="transmembrane region" description="Helical" evidence="7">
    <location>
        <begin position="319"/>
        <end position="339"/>
    </location>
</feature>
<dbReference type="FunFam" id="1.20.1250.20:FF:000064">
    <property type="entry name" value="MFS allantoate transporter"/>
    <property type="match status" value="1"/>
</dbReference>
<evidence type="ECO:0000256" key="4">
    <source>
        <dbReference type="ARBA" id="ARBA00022989"/>
    </source>
</evidence>
<dbReference type="GO" id="GO:0022857">
    <property type="term" value="F:transmembrane transporter activity"/>
    <property type="evidence" value="ECO:0007669"/>
    <property type="project" value="InterPro"/>
</dbReference>
<dbReference type="GO" id="GO:0016020">
    <property type="term" value="C:membrane"/>
    <property type="evidence" value="ECO:0007669"/>
    <property type="project" value="UniProtKB-SubCell"/>
</dbReference>
<comment type="similarity">
    <text evidence="6">Belongs to the major facilitator superfamily. Allantoate permease family.</text>
</comment>
<dbReference type="EMBL" id="LCWV01000031">
    <property type="protein sequence ID" value="PWI65688.1"/>
    <property type="molecule type" value="Genomic_DNA"/>
</dbReference>
<gene>
    <name evidence="10" type="ORF">PCL_06893</name>
    <name evidence="9" type="ORF">Purlil1_11300</name>
</gene>
<accession>A0A2U3DTV3</accession>
<proteinExistence type="inferred from homology"/>
<dbReference type="InterPro" id="IPR020846">
    <property type="entry name" value="MFS_dom"/>
</dbReference>
<dbReference type="AlphaFoldDB" id="A0A2U3DTV3"/>
<sequence>MRKHRNENTVAQDALQQMTPAVQSIIPLDRDLKNSDHECMFEAIDPDEETRLVRKIDLVILPIMAFVYLFQYIDKNSINNAAVFGLRKDCSLNGEQFSWVVSLFYFGQLVSEYPAAYLLSRFRVTTFIGATIVVWGVVEMTNGAPHDFPGFAASRFFLGLSEGAVSPAFVIITSLWYRREEHPMRVAAWISMNGVSQIVGPLLMYAIGGSRIAVASWRALFLVCGGITVMFGIAFVFMMPKDTTTAWFLNARERELATRRLAIDRSTRERSEFNKAQMWEALKSPLTWFYFAFAICVMLTAPILKFSSQIINGFGYDKFYTMLLGTPSGAISFAAIWVSALGPRIFPNSRIYTTIFLALVQLSGSVVLLFVPVRNGNAWAIVAATWLASSVSAPFCGVTALVASNVKGNTKKSIVSVGFFISYCVGAIVSPLAWTENDAPRYIKGCILSIVSLICLIILLLLYLFIVTRINKKRDALAVHPHGERYQTAIEAEGMQRGLSLDSDLTDEQDMGFRYSI</sequence>
<evidence type="ECO:0000313" key="12">
    <source>
        <dbReference type="Proteomes" id="UP001287286"/>
    </source>
</evidence>
<dbReference type="Proteomes" id="UP000245956">
    <property type="component" value="Unassembled WGS sequence"/>
</dbReference>
<evidence type="ECO:0000256" key="6">
    <source>
        <dbReference type="ARBA" id="ARBA00037968"/>
    </source>
</evidence>
<dbReference type="Gene3D" id="1.20.1250.20">
    <property type="entry name" value="MFS general substrate transporter like domains"/>
    <property type="match status" value="1"/>
</dbReference>
<feature type="transmembrane region" description="Helical" evidence="7">
    <location>
        <begin position="219"/>
        <end position="239"/>
    </location>
</feature>
<dbReference type="SUPFAM" id="SSF103473">
    <property type="entry name" value="MFS general substrate transporter"/>
    <property type="match status" value="1"/>
</dbReference>
<reference evidence="9" key="3">
    <citation type="submission" date="2023-11" db="EMBL/GenBank/DDBJ databases">
        <authorList>
            <person name="Beijen E."/>
            <person name="Ohm R.A."/>
        </authorList>
    </citation>
    <scope>NUCLEOTIDE SEQUENCE</scope>
    <source>
        <strain evidence="9">CBS 150709</strain>
    </source>
</reference>
<dbReference type="InterPro" id="IPR036259">
    <property type="entry name" value="MFS_trans_sf"/>
</dbReference>
<keyword evidence="12" id="KW-1185">Reference proteome</keyword>
<dbReference type="InterPro" id="IPR011701">
    <property type="entry name" value="MFS"/>
</dbReference>
<keyword evidence="5 7" id="KW-0472">Membrane</keyword>
<keyword evidence="4 7" id="KW-1133">Transmembrane helix</keyword>
<dbReference type="Pfam" id="PF07690">
    <property type="entry name" value="MFS_1"/>
    <property type="match status" value="1"/>
</dbReference>
<evidence type="ECO:0000256" key="5">
    <source>
        <dbReference type="ARBA" id="ARBA00023136"/>
    </source>
</evidence>
<feature type="transmembrane region" description="Helical" evidence="7">
    <location>
        <begin position="379"/>
        <end position="402"/>
    </location>
</feature>
<dbReference type="PANTHER" id="PTHR43791:SF103">
    <property type="entry name" value="MAJOR FACILITATOR SUPERFAMILY (MFS) PROFILE DOMAIN-CONTAINING PROTEIN-RELATED"/>
    <property type="match status" value="1"/>
</dbReference>
<evidence type="ECO:0000313" key="9">
    <source>
        <dbReference type="EMBL" id="KAK4082077.1"/>
    </source>
</evidence>
<dbReference type="PANTHER" id="PTHR43791">
    <property type="entry name" value="PERMEASE-RELATED"/>
    <property type="match status" value="1"/>
</dbReference>
<feature type="transmembrane region" description="Helical" evidence="7">
    <location>
        <begin position="288"/>
        <end position="307"/>
    </location>
</feature>
<reference evidence="9 12" key="4">
    <citation type="journal article" date="2024" name="Microbiol. Resour. Announc.">
        <title>Genome annotations for the ascomycete fungi Trichoderma harzianum, Trichoderma aggressivum, and Purpureocillium lilacinum.</title>
        <authorList>
            <person name="Beijen E.P.W."/>
            <person name="Ohm R.A."/>
        </authorList>
    </citation>
    <scope>NUCLEOTIDE SEQUENCE [LARGE SCALE GENOMIC DNA]</scope>
    <source>
        <strain evidence="9 12">CBS 150709</strain>
    </source>
</reference>
<keyword evidence="3 7" id="KW-0812">Transmembrane</keyword>
<keyword evidence="2" id="KW-0813">Transport</keyword>
<evidence type="ECO:0000256" key="1">
    <source>
        <dbReference type="ARBA" id="ARBA00004141"/>
    </source>
</evidence>
<evidence type="ECO:0000259" key="8">
    <source>
        <dbReference type="PROSITE" id="PS50850"/>
    </source>
</evidence>
<feature type="domain" description="Major facilitator superfamily (MFS) profile" evidence="8">
    <location>
        <begin position="60"/>
        <end position="470"/>
    </location>
</feature>
<feature type="transmembrane region" description="Helical" evidence="7">
    <location>
        <begin position="414"/>
        <end position="435"/>
    </location>
</feature>
<name>A0A2U3DTV3_PURLI</name>
<comment type="subcellular location">
    <subcellularLocation>
        <location evidence="1">Membrane</location>
        <topology evidence="1">Multi-pass membrane protein</topology>
    </subcellularLocation>
</comment>
<feature type="transmembrane region" description="Helical" evidence="7">
    <location>
        <begin position="351"/>
        <end position="373"/>
    </location>
</feature>
<evidence type="ECO:0000256" key="7">
    <source>
        <dbReference type="SAM" id="Phobius"/>
    </source>
</evidence>
<feature type="transmembrane region" description="Helical" evidence="7">
    <location>
        <begin position="126"/>
        <end position="144"/>
    </location>
</feature>